<name>A0A087T6Q3_STEMI</name>
<organism evidence="1 2">
    <name type="scientific">Stegodyphus mimosarum</name>
    <name type="common">African social velvet spider</name>
    <dbReference type="NCBI Taxonomy" id="407821"/>
    <lineage>
        <taxon>Eukaryota</taxon>
        <taxon>Metazoa</taxon>
        <taxon>Ecdysozoa</taxon>
        <taxon>Arthropoda</taxon>
        <taxon>Chelicerata</taxon>
        <taxon>Arachnida</taxon>
        <taxon>Araneae</taxon>
        <taxon>Araneomorphae</taxon>
        <taxon>Entelegynae</taxon>
        <taxon>Eresoidea</taxon>
        <taxon>Eresidae</taxon>
        <taxon>Stegodyphus</taxon>
    </lineage>
</organism>
<dbReference type="Proteomes" id="UP000054359">
    <property type="component" value="Unassembled WGS sequence"/>
</dbReference>
<dbReference type="AlphaFoldDB" id="A0A087T6Q3"/>
<keyword evidence="2" id="KW-1185">Reference proteome</keyword>
<evidence type="ECO:0000313" key="2">
    <source>
        <dbReference type="Proteomes" id="UP000054359"/>
    </source>
</evidence>
<sequence>MIYHFVIAATPVLNVHKRRVWQCLLHVDFVIGKKSFMILLDLLACLAAKKRGFLLPLVLAQNSLKVLVYNFSKKVIQMMISV</sequence>
<reference evidence="1 2" key="1">
    <citation type="submission" date="2013-11" db="EMBL/GenBank/DDBJ databases">
        <title>Genome sequencing of Stegodyphus mimosarum.</title>
        <authorList>
            <person name="Bechsgaard J."/>
        </authorList>
    </citation>
    <scope>NUCLEOTIDE SEQUENCE [LARGE SCALE GENOMIC DNA]</scope>
</reference>
<gene>
    <name evidence="1" type="ORF">X975_13642</name>
</gene>
<proteinExistence type="predicted"/>
<protein>
    <submittedName>
        <fullName evidence="1">Uncharacterized protein</fullName>
    </submittedName>
</protein>
<dbReference type="EMBL" id="KK113689">
    <property type="protein sequence ID" value="KFM60792.1"/>
    <property type="molecule type" value="Genomic_DNA"/>
</dbReference>
<feature type="non-terminal residue" evidence="1">
    <location>
        <position position="82"/>
    </location>
</feature>
<accession>A0A087T6Q3</accession>
<evidence type="ECO:0000313" key="1">
    <source>
        <dbReference type="EMBL" id="KFM60792.1"/>
    </source>
</evidence>